<evidence type="ECO:0000313" key="2">
    <source>
        <dbReference type="Proteomes" id="UP001148299"/>
    </source>
</evidence>
<keyword evidence="2" id="KW-1185">Reference proteome</keyword>
<protein>
    <submittedName>
        <fullName evidence="1">Uncharacterized protein</fullName>
    </submittedName>
</protein>
<comment type="caution">
    <text evidence="1">The sequence shown here is derived from an EMBL/GenBank/DDBJ whole genome shotgun (WGS) entry which is preliminary data.</text>
</comment>
<sequence>MAEANKGCLEELALQASSCDTIAQKLNKANFEEYFTNVLQDFRRFNSQAGNPGFTFSDDSYTDSEKETLIEGYSKFVDETKPYLKTLAEKLSTEVPDGKGYLAQILRDESQNFDGNTQKIKAAIFLLTGSDWEKRIYEKSNELQRFIHAIVHNFSP</sequence>
<accession>A0A9W9UZ35</accession>
<gene>
    <name evidence="1" type="ORF">N7541_002698</name>
</gene>
<name>A0A9W9UZ35_PENBR</name>
<reference evidence="1" key="1">
    <citation type="submission" date="2022-12" db="EMBL/GenBank/DDBJ databases">
        <authorList>
            <person name="Petersen C."/>
        </authorList>
    </citation>
    <scope>NUCLEOTIDE SEQUENCE</scope>
    <source>
        <strain evidence="1">IBT 35675</strain>
    </source>
</reference>
<organism evidence="1 2">
    <name type="scientific">Penicillium brevicompactum</name>
    <dbReference type="NCBI Taxonomy" id="5074"/>
    <lineage>
        <taxon>Eukaryota</taxon>
        <taxon>Fungi</taxon>
        <taxon>Dikarya</taxon>
        <taxon>Ascomycota</taxon>
        <taxon>Pezizomycotina</taxon>
        <taxon>Eurotiomycetes</taxon>
        <taxon>Eurotiomycetidae</taxon>
        <taxon>Eurotiales</taxon>
        <taxon>Aspergillaceae</taxon>
        <taxon>Penicillium</taxon>
    </lineage>
</organism>
<dbReference type="AlphaFoldDB" id="A0A9W9UZ35"/>
<dbReference type="Proteomes" id="UP001148299">
    <property type="component" value="Unassembled WGS sequence"/>
</dbReference>
<evidence type="ECO:0000313" key="1">
    <source>
        <dbReference type="EMBL" id="KAJ5361854.1"/>
    </source>
</evidence>
<proteinExistence type="predicted"/>
<reference evidence="1" key="2">
    <citation type="journal article" date="2023" name="IMA Fungus">
        <title>Comparative genomic study of the Penicillium genus elucidates a diverse pangenome and 15 lateral gene transfer events.</title>
        <authorList>
            <person name="Petersen C."/>
            <person name="Sorensen T."/>
            <person name="Nielsen M.R."/>
            <person name="Sondergaard T.E."/>
            <person name="Sorensen J.L."/>
            <person name="Fitzpatrick D.A."/>
            <person name="Frisvad J.C."/>
            <person name="Nielsen K.L."/>
        </authorList>
    </citation>
    <scope>NUCLEOTIDE SEQUENCE</scope>
    <source>
        <strain evidence="1">IBT 35675</strain>
    </source>
</reference>
<dbReference type="EMBL" id="JAPZBR010000002">
    <property type="protein sequence ID" value="KAJ5361854.1"/>
    <property type="molecule type" value="Genomic_DNA"/>
</dbReference>